<sequence length="308" mass="33598">MKLLPLAFLMIGAVPLQAQVTAPRPAPVERPAPQPGPPRTAPRRILFIGNSFTQGAFSPVRNWRAHTVTDLNGAGFGGVPALFKHFTAAVGLSYDVSLETAGGRSLGFHYDERRQLFDRAWDVVVLQEYSTLDPDRPGDPTNYLRDVGRLATLFRARNPAVRLELMATWSRPDVVYRPGSPWSNTPITRMATDLRTAADRARAATPGVAGVLPVGEAWNRAITVRLADPNPYDGIAAGQVNLWAWDHYHASALGYYLEALIVFGQITGRDPRMLGRDEAAASELGIDPAVAGALQQIAWEELQASGRR</sequence>
<dbReference type="Gene3D" id="3.40.50.1110">
    <property type="entry name" value="SGNH hydrolase"/>
    <property type="match status" value="1"/>
</dbReference>
<reference evidence="2 3" key="1">
    <citation type="submission" date="2017-07" db="EMBL/GenBank/DDBJ databases">
        <authorList>
            <person name="Sun Z.S."/>
            <person name="Albrecht U."/>
            <person name="Echele G."/>
            <person name="Lee C.C."/>
        </authorList>
    </citation>
    <scope>NUCLEOTIDE SEQUENCE [LARGE SCALE GENOMIC DNA]</scope>
    <source>
        <strain evidence="2 3">CGMCC 1.12672</strain>
    </source>
</reference>
<proteinExistence type="predicted"/>
<dbReference type="EMBL" id="OBMI01000002">
    <property type="protein sequence ID" value="SOB86674.1"/>
    <property type="molecule type" value="Genomic_DNA"/>
</dbReference>
<dbReference type="RefSeq" id="WP_097063670.1">
    <property type="nucleotide sequence ID" value="NZ_OBMI01000002.1"/>
</dbReference>
<evidence type="ECO:0000313" key="3">
    <source>
        <dbReference type="Proteomes" id="UP000219494"/>
    </source>
</evidence>
<accession>A0A285QYP7</accession>
<evidence type="ECO:0000256" key="1">
    <source>
        <dbReference type="SAM" id="SignalP"/>
    </source>
</evidence>
<feature type="signal peptide" evidence="1">
    <location>
        <begin position="1"/>
        <end position="18"/>
    </location>
</feature>
<evidence type="ECO:0000313" key="2">
    <source>
        <dbReference type="EMBL" id="SOB86674.1"/>
    </source>
</evidence>
<name>A0A285QYP7_9SPHN</name>
<dbReference type="InterPro" id="IPR036514">
    <property type="entry name" value="SGNH_hydro_sf"/>
</dbReference>
<protein>
    <recommendedName>
        <fullName evidence="4">PEP-CTERM protein-sorting domain-containing protein</fullName>
    </recommendedName>
</protein>
<dbReference type="Proteomes" id="UP000219494">
    <property type="component" value="Unassembled WGS sequence"/>
</dbReference>
<keyword evidence="1" id="KW-0732">Signal</keyword>
<dbReference type="AlphaFoldDB" id="A0A285QYP7"/>
<dbReference type="OrthoDB" id="7443339at2"/>
<organism evidence="2 3">
    <name type="scientific">Sphingomonas guangdongensis</name>
    <dbReference type="NCBI Taxonomy" id="1141890"/>
    <lineage>
        <taxon>Bacteria</taxon>
        <taxon>Pseudomonadati</taxon>
        <taxon>Pseudomonadota</taxon>
        <taxon>Alphaproteobacteria</taxon>
        <taxon>Sphingomonadales</taxon>
        <taxon>Sphingomonadaceae</taxon>
        <taxon>Sphingomonas</taxon>
    </lineage>
</organism>
<evidence type="ECO:0008006" key="4">
    <source>
        <dbReference type="Google" id="ProtNLM"/>
    </source>
</evidence>
<keyword evidence="3" id="KW-1185">Reference proteome</keyword>
<feature type="chain" id="PRO_5013012897" description="PEP-CTERM protein-sorting domain-containing protein" evidence="1">
    <location>
        <begin position="19"/>
        <end position="308"/>
    </location>
</feature>
<dbReference type="SUPFAM" id="SSF52266">
    <property type="entry name" value="SGNH hydrolase"/>
    <property type="match status" value="1"/>
</dbReference>
<dbReference type="GO" id="GO:0016788">
    <property type="term" value="F:hydrolase activity, acting on ester bonds"/>
    <property type="evidence" value="ECO:0007669"/>
    <property type="project" value="UniProtKB-ARBA"/>
</dbReference>
<gene>
    <name evidence="2" type="ORF">SAMN06297144_1782</name>
</gene>